<sequence>MGEAGGWLAFIGVWGSQEETAGGMLKGRKLGEREGKLVGKRKMMMDREPWNPPTIDGNCSHPHLGKRNKQIRGSGAINRDVVCLRYTLAASVRIPKGIASQETVSQNNSNKYRIPIMRYLSCGVRGNGTTSINATLAYQLPKDAVVVRERVGKGNEDHGPASVGGESSLDKVMEDKSAARLDTVFNQNDTPRRKSATTETTSRETQSFVEKVRAMVHCRRGGFGSEILSRMETGRN</sequence>
<dbReference type="EMBL" id="JANQDX010000003">
    <property type="protein sequence ID" value="KAL0926239.1"/>
    <property type="molecule type" value="Genomic_DNA"/>
</dbReference>
<dbReference type="AlphaFoldDB" id="A0ABD0VMF0"/>
<name>A0ABD0VMF0_DENTH</name>
<accession>A0ABD0VMF0</accession>
<protein>
    <submittedName>
        <fullName evidence="2">Uncharacterized protein</fullName>
    </submittedName>
</protein>
<gene>
    <name evidence="2" type="ORF">M5K25_002453</name>
</gene>
<feature type="region of interest" description="Disordered" evidence="1">
    <location>
        <begin position="46"/>
        <end position="68"/>
    </location>
</feature>
<reference evidence="2 3" key="1">
    <citation type="journal article" date="2024" name="Plant Biotechnol. J.">
        <title>Dendrobium thyrsiflorum genome and its molecular insights into genes involved in important horticultural traits.</title>
        <authorList>
            <person name="Chen B."/>
            <person name="Wang J.Y."/>
            <person name="Zheng P.J."/>
            <person name="Li K.L."/>
            <person name="Liang Y.M."/>
            <person name="Chen X.F."/>
            <person name="Zhang C."/>
            <person name="Zhao X."/>
            <person name="He X."/>
            <person name="Zhang G.Q."/>
            <person name="Liu Z.J."/>
            <person name="Xu Q."/>
        </authorList>
    </citation>
    <scope>NUCLEOTIDE SEQUENCE [LARGE SCALE GENOMIC DNA]</scope>
    <source>
        <strain evidence="2">GZMU011</strain>
    </source>
</reference>
<feature type="compositionally biased region" description="Polar residues" evidence="1">
    <location>
        <begin position="197"/>
        <end position="206"/>
    </location>
</feature>
<feature type="region of interest" description="Disordered" evidence="1">
    <location>
        <begin position="185"/>
        <end position="206"/>
    </location>
</feature>
<evidence type="ECO:0000313" key="2">
    <source>
        <dbReference type="EMBL" id="KAL0926239.1"/>
    </source>
</evidence>
<comment type="caution">
    <text evidence="2">The sequence shown here is derived from an EMBL/GenBank/DDBJ whole genome shotgun (WGS) entry which is preliminary data.</text>
</comment>
<evidence type="ECO:0000313" key="3">
    <source>
        <dbReference type="Proteomes" id="UP001552299"/>
    </source>
</evidence>
<dbReference type="Proteomes" id="UP001552299">
    <property type="component" value="Unassembled WGS sequence"/>
</dbReference>
<proteinExistence type="predicted"/>
<evidence type="ECO:0000256" key="1">
    <source>
        <dbReference type="SAM" id="MobiDB-lite"/>
    </source>
</evidence>
<organism evidence="2 3">
    <name type="scientific">Dendrobium thyrsiflorum</name>
    <name type="common">Pinecone-like raceme dendrobium</name>
    <name type="synonym">Orchid</name>
    <dbReference type="NCBI Taxonomy" id="117978"/>
    <lineage>
        <taxon>Eukaryota</taxon>
        <taxon>Viridiplantae</taxon>
        <taxon>Streptophyta</taxon>
        <taxon>Embryophyta</taxon>
        <taxon>Tracheophyta</taxon>
        <taxon>Spermatophyta</taxon>
        <taxon>Magnoliopsida</taxon>
        <taxon>Liliopsida</taxon>
        <taxon>Asparagales</taxon>
        <taxon>Orchidaceae</taxon>
        <taxon>Epidendroideae</taxon>
        <taxon>Malaxideae</taxon>
        <taxon>Dendrobiinae</taxon>
        <taxon>Dendrobium</taxon>
    </lineage>
</organism>
<keyword evidence="3" id="KW-1185">Reference proteome</keyword>